<gene>
    <name evidence="3" type="primary">106091264</name>
</gene>
<feature type="region of interest" description="Disordered" evidence="2">
    <location>
        <begin position="759"/>
        <end position="786"/>
    </location>
</feature>
<feature type="region of interest" description="Disordered" evidence="2">
    <location>
        <begin position="331"/>
        <end position="351"/>
    </location>
</feature>
<feature type="compositionally biased region" description="Polar residues" evidence="2">
    <location>
        <begin position="662"/>
        <end position="690"/>
    </location>
</feature>
<feature type="region of interest" description="Disordered" evidence="2">
    <location>
        <begin position="662"/>
        <end position="742"/>
    </location>
</feature>
<feature type="compositionally biased region" description="Basic and acidic residues" evidence="2">
    <location>
        <begin position="907"/>
        <end position="919"/>
    </location>
</feature>
<feature type="compositionally biased region" description="Basic residues" evidence="2">
    <location>
        <begin position="93"/>
        <end position="102"/>
    </location>
</feature>
<sequence>MDCLPLSVGVGTHHPHLMASSNTVNVTVAPTSAIVAANYHQHHPHHMNLNHHLVLGSPHLGYTSSYGLSHHASSGGGGSGSSGSGIGISSANSHHHHQHHHVHSEQTKSLQELQHEVGALLEFRDLVIETFPDLKHKMASISSAASNVSSTGCVSGLGGGSSSGVSANQSVSVSGSASATTLTSGCTLVSRREWEPGIRVKRKVSQKELNHPSATDLTSSSSLTRSRSNSHSGKKEPKSSSGVAGAGSGVGGAASGETNNGSVVQDSGFSTETSSSKEGHSASSTNGGLTGTIASNRLSCPESDDELLNLLDVIHRKSSRLRDEVEHLQNYERHHLRSSGRTGSASEDQTDQTVDGVNAATALSKSSSSSANTALTPKTFREHVERLNKEDLQQLRKERDRLLDKLAEMEAETLTGRIKATKMSEQVEELIKVKKELEEQLKLAMAQRLELNSRVQQLQQQQPSRNSNSHSDFSSPRTFLSSSATTVLSTASTASSRQQNTFQPVVVEQQQQQQHKPHTNSSSELIAFHQSPGSDTKPITHHHQQQQQQFTADQLGRLDGIVSTPADIKCRVTDSKRFAAILLETSVIELQRHLLTLTVKNQILMQKLEAASKSKCHLVKRLDKSKDDVEDLRFQLEEKNIELEGTKAQLRVLESRLHSITPSSGAATNSYLHSQNDYETNRSSASTTLMLSRRDGGRGVSGLTLESSSSSSASHPHDLRSSTPTTTTATATNGQMPQPITTQISTPSMKAMTHLPMDDMQHHSSSTESAHEHDEQHDVMSSSHMVGSAAANKLENGRDMRQILMSTSVGGISPYEQQLQQQQVAAIRNHVQALKKFSGVTTSKPSKIPLPGSKAAAYFAGKPPSGRPSTAGRSPPSANSSASSQSRSPLSRSTGNLLYSKSPNSLKRADSAQSIRKDISSSFSTNTSRSSTSSSIPLATTPYSSASKSYGGGGGGSGSITANTNTNNNNTLNSPSSRILQNSPLSKQKRESLSAKVRQMDSLSRAYNQTHHHQQQSSNHHQHHTSNGSNNSDNVSTSTLASSSSPVPNNGGASYLVSSTPKPTSIAAQLTTSLRKDLQLSSSSFPASQPPFQRRATSGSVGFGQANTNSNTNTNHNGNGNPVAARRFSTASAVGARAARQAEHDAQHHSNVSGGSGVAISSHSSGGGGGGTASDSDSGKNFSFDKNYGHIKEIKSGLIHYFEEDLIDAGPSAPESMESQEIVVLRKPHVTLSQYFERELLKETSSTERIMAQNDSVLIYDDSQVVENNDEEIDFYTSYASYMSSSDPGSDNILVTIDYGSMETEDLSLDSLDIVQEEEDEDHKAMEQNIKPMDYLRVPSWNLNKMRTPHSKDSLKKSSDSLLRQVLNPFQVHHMQHSQTITGSSISLVQSLETHNVDTSGDYGSWQQQSESEFGDTGTPREYRYEDLIKEEEMRYDGEYNDDDYDAGNDDNGENGDVGDFDDFNYDVALSARWSSDNDKLYYRSVDYLN</sequence>
<protein>
    <submittedName>
        <fullName evidence="3">Uncharacterized protein</fullName>
    </submittedName>
</protein>
<feature type="region of interest" description="Disordered" evidence="2">
    <location>
        <begin position="199"/>
        <end position="297"/>
    </location>
</feature>
<feature type="compositionally biased region" description="Low complexity" evidence="2">
    <location>
        <begin position="503"/>
        <end position="514"/>
    </location>
</feature>
<feature type="region of interest" description="Disordered" evidence="2">
    <location>
        <begin position="71"/>
        <end position="111"/>
    </location>
</feature>
<reference evidence="3" key="1">
    <citation type="submission" date="2020-05" db="UniProtKB">
        <authorList>
            <consortium name="EnsemblMetazoa"/>
        </authorList>
    </citation>
    <scope>IDENTIFICATION</scope>
    <source>
        <strain evidence="3">USDA</strain>
    </source>
</reference>
<evidence type="ECO:0000313" key="3">
    <source>
        <dbReference type="EnsemblMetazoa" id="SCAU008512-PC"/>
    </source>
</evidence>
<evidence type="ECO:0000313" key="4">
    <source>
        <dbReference type="Proteomes" id="UP000095300"/>
    </source>
</evidence>
<dbReference type="Proteomes" id="UP000095300">
    <property type="component" value="Unassembled WGS sequence"/>
</dbReference>
<evidence type="ECO:0000256" key="1">
    <source>
        <dbReference type="SAM" id="Coils"/>
    </source>
</evidence>
<feature type="compositionally biased region" description="Polar residues" evidence="2">
    <location>
        <begin position="339"/>
        <end position="351"/>
    </location>
</feature>
<feature type="region of interest" description="Disordered" evidence="2">
    <location>
        <begin position="157"/>
        <end position="176"/>
    </location>
</feature>
<feature type="compositionally biased region" description="Low complexity" evidence="2">
    <location>
        <begin position="1150"/>
        <end position="1164"/>
    </location>
</feature>
<feature type="region of interest" description="Disordered" evidence="2">
    <location>
        <begin position="1439"/>
        <end position="1459"/>
    </location>
</feature>
<feature type="region of interest" description="Disordered" evidence="2">
    <location>
        <begin position="838"/>
        <end position="1060"/>
    </location>
</feature>
<feature type="compositionally biased region" description="Polar residues" evidence="2">
    <location>
        <begin position="257"/>
        <end position="274"/>
    </location>
</feature>
<feature type="compositionally biased region" description="Polar residues" evidence="2">
    <location>
        <begin position="894"/>
        <end position="905"/>
    </location>
</feature>
<feature type="region of interest" description="Disordered" evidence="2">
    <location>
        <begin position="1399"/>
        <end position="1422"/>
    </location>
</feature>
<dbReference type="EnsemblMetazoa" id="SCAU008512-RC">
    <property type="protein sequence ID" value="SCAU008512-PC"/>
    <property type="gene ID" value="SCAU008512"/>
</dbReference>
<feature type="coiled-coil region" evidence="1">
    <location>
        <begin position="619"/>
        <end position="656"/>
    </location>
</feature>
<feature type="region of interest" description="Disordered" evidence="2">
    <location>
        <begin position="454"/>
        <end position="478"/>
    </location>
</feature>
<feature type="compositionally biased region" description="Low complexity" evidence="2">
    <location>
        <begin position="1025"/>
        <end position="1049"/>
    </location>
</feature>
<feature type="compositionally biased region" description="Polar residues" evidence="2">
    <location>
        <begin position="733"/>
        <end position="742"/>
    </location>
</feature>
<feature type="compositionally biased region" description="Low complexity" evidence="2">
    <location>
        <begin position="959"/>
        <end position="977"/>
    </location>
</feature>
<evidence type="ECO:0000256" key="2">
    <source>
        <dbReference type="SAM" id="MobiDB-lite"/>
    </source>
</evidence>
<feature type="compositionally biased region" description="Low complexity" evidence="2">
    <location>
        <begin position="217"/>
        <end position="231"/>
    </location>
</feature>
<dbReference type="VEuPathDB" id="VectorBase:SCAU008512"/>
<organism evidence="3 4">
    <name type="scientific">Stomoxys calcitrans</name>
    <name type="common">Stable fly</name>
    <name type="synonym">Conops calcitrans</name>
    <dbReference type="NCBI Taxonomy" id="35570"/>
    <lineage>
        <taxon>Eukaryota</taxon>
        <taxon>Metazoa</taxon>
        <taxon>Ecdysozoa</taxon>
        <taxon>Arthropoda</taxon>
        <taxon>Hexapoda</taxon>
        <taxon>Insecta</taxon>
        <taxon>Pterygota</taxon>
        <taxon>Neoptera</taxon>
        <taxon>Endopterygota</taxon>
        <taxon>Diptera</taxon>
        <taxon>Brachycera</taxon>
        <taxon>Muscomorpha</taxon>
        <taxon>Muscoidea</taxon>
        <taxon>Muscidae</taxon>
        <taxon>Stomoxys</taxon>
    </lineage>
</organism>
<feature type="compositionally biased region" description="Low complexity" evidence="2">
    <location>
        <begin position="163"/>
        <end position="176"/>
    </location>
</feature>
<feature type="compositionally biased region" description="Low complexity" evidence="2">
    <location>
        <begin position="1081"/>
        <end position="1093"/>
    </location>
</feature>
<feature type="compositionally biased region" description="Gly residues" evidence="2">
    <location>
        <begin position="244"/>
        <end position="254"/>
    </location>
</feature>
<feature type="compositionally biased region" description="Basic and acidic residues" evidence="2">
    <location>
        <begin position="769"/>
        <end position="778"/>
    </location>
</feature>
<name>A0A1I8PJ49_STOCA</name>
<feature type="compositionally biased region" description="Low complexity" evidence="2">
    <location>
        <begin position="701"/>
        <end position="714"/>
    </location>
</feature>
<feature type="compositionally biased region" description="Low complexity" evidence="2">
    <location>
        <begin position="871"/>
        <end position="893"/>
    </location>
</feature>
<feature type="compositionally biased region" description="Low complexity" evidence="2">
    <location>
        <begin position="920"/>
        <end position="935"/>
    </location>
</feature>
<feature type="region of interest" description="Disordered" evidence="2">
    <location>
        <begin position="1081"/>
        <end position="1180"/>
    </location>
</feature>
<keyword evidence="4" id="KW-1185">Reference proteome</keyword>
<accession>A0A1I8PJ49</accession>
<feature type="region of interest" description="Disordered" evidence="2">
    <location>
        <begin position="490"/>
        <end position="548"/>
    </location>
</feature>
<feature type="compositionally biased region" description="Low complexity" evidence="2">
    <location>
        <begin position="456"/>
        <end position="478"/>
    </location>
</feature>
<feature type="compositionally biased region" description="Low complexity" evidence="2">
    <location>
        <begin position="1107"/>
        <end position="1121"/>
    </location>
</feature>
<feature type="compositionally biased region" description="Low complexity" evidence="2">
    <location>
        <begin position="721"/>
        <end position="732"/>
    </location>
</feature>
<keyword evidence="1" id="KW-0175">Coiled coil</keyword>
<dbReference type="OrthoDB" id="1684102at2759"/>
<feature type="compositionally biased region" description="Basic residues" evidence="2">
    <location>
        <begin position="1010"/>
        <end position="1024"/>
    </location>
</feature>
<feature type="compositionally biased region" description="Polar residues" evidence="2">
    <location>
        <begin position="281"/>
        <end position="297"/>
    </location>
</feature>
<feature type="compositionally biased region" description="Gly residues" evidence="2">
    <location>
        <begin position="74"/>
        <end position="86"/>
    </location>
</feature>
<proteinExistence type="predicted"/>